<sequence>MPPKKKEGKKKRKSKNTTVIHGVSTADMTKEEIEAYVVLLRDELDRERQERNLAAIEKDKIMTFWELSKKQLEDARALLSKKEREIEDADERHQLEMKVYRQKLKHLMFEQNSREAEAKKEALQELSNARDDARSDIRAIRNENYILKSKLRQQQVQSEEAVKMLKRQHELDMAHIRQEFSRQTEEIEDRAAKQMGMLREQMDTQRRVEVHMTEEHKNNHIQDLEANHERAFANMKAYYNDITLGNVSVIKTLRENIDELRSQLARIQQLLESCQGELNFKTEELTKIDKENLHLRQVAKLYESEKSAHQLTKHNAKKTQQQLQKTETNLDIMTARFDGELLRKKNSLIDELQYEVMRMGKAYNELWSTCQRKLVDEMNSPVNLGIMPVQVNLNLVSPFNPATAIGTEMRREKDKSLTENVLGEPKNNGLKMGHGPAGLASVAPF</sequence>
<evidence type="ECO:0000256" key="14">
    <source>
        <dbReference type="SAM" id="MobiDB-lite"/>
    </source>
</evidence>
<keyword evidence="11" id="KW-0966">Cell projection</keyword>
<dbReference type="InterPro" id="IPR025593">
    <property type="entry name" value="GAS8_dom"/>
</dbReference>
<evidence type="ECO:0000256" key="9">
    <source>
        <dbReference type="ARBA" id="ARBA00023069"/>
    </source>
</evidence>
<reference evidence="16" key="1">
    <citation type="submission" date="2024-06" db="EMBL/GenBank/DDBJ databases">
        <authorList>
            <person name="Liu X."/>
            <person name="Lenzi L."/>
            <person name="Haldenby T S."/>
            <person name="Uol C."/>
        </authorList>
    </citation>
    <scope>NUCLEOTIDE SEQUENCE</scope>
</reference>
<feature type="coiled-coil region" evidence="13">
    <location>
        <begin position="221"/>
        <end position="284"/>
    </location>
</feature>
<dbReference type="GO" id="GO:0008017">
    <property type="term" value="F:microtubule binding"/>
    <property type="evidence" value="ECO:0007669"/>
    <property type="project" value="InterPro"/>
</dbReference>
<dbReference type="EMBL" id="CAXLJL010000072">
    <property type="protein sequence ID" value="CAL5130743.1"/>
    <property type="molecule type" value="Genomic_DNA"/>
</dbReference>
<evidence type="ECO:0000256" key="6">
    <source>
        <dbReference type="ARBA" id="ARBA00022701"/>
    </source>
</evidence>
<evidence type="ECO:0000256" key="2">
    <source>
        <dbReference type="ARBA" id="ARBA00004245"/>
    </source>
</evidence>
<evidence type="ECO:0000256" key="1">
    <source>
        <dbReference type="ARBA" id="ARBA00004230"/>
    </source>
</evidence>
<feature type="domain" description="Growth arrest-specific protein 8" evidence="15">
    <location>
        <begin position="224"/>
        <end position="338"/>
    </location>
</feature>
<dbReference type="GO" id="GO:0048870">
    <property type="term" value="P:cell motility"/>
    <property type="evidence" value="ECO:0007669"/>
    <property type="project" value="InterPro"/>
</dbReference>
<keyword evidence="8 13" id="KW-0175">Coiled coil</keyword>
<evidence type="ECO:0000256" key="8">
    <source>
        <dbReference type="ARBA" id="ARBA00023054"/>
    </source>
</evidence>
<evidence type="ECO:0000259" key="15">
    <source>
        <dbReference type="Pfam" id="PF13851"/>
    </source>
</evidence>
<comment type="similarity">
    <text evidence="3">Belongs to the DRC4 family.</text>
</comment>
<evidence type="ECO:0000256" key="7">
    <source>
        <dbReference type="ARBA" id="ARBA00022846"/>
    </source>
</evidence>
<evidence type="ECO:0000256" key="12">
    <source>
        <dbReference type="ARBA" id="ARBA00031568"/>
    </source>
</evidence>
<dbReference type="PANTHER" id="PTHR31543:SF0">
    <property type="entry name" value="DYNEIN REGULATORY COMPLEX SUBUNIT 4"/>
    <property type="match status" value="1"/>
</dbReference>
<evidence type="ECO:0000256" key="3">
    <source>
        <dbReference type="ARBA" id="ARBA00009859"/>
    </source>
</evidence>
<proteinExistence type="inferred from homology"/>
<dbReference type="GO" id="GO:0031514">
    <property type="term" value="C:motile cilium"/>
    <property type="evidence" value="ECO:0007669"/>
    <property type="project" value="UniProtKB-SubCell"/>
</dbReference>
<evidence type="ECO:0000256" key="4">
    <source>
        <dbReference type="ARBA" id="ARBA00021301"/>
    </source>
</evidence>
<keyword evidence="5" id="KW-0963">Cytoplasm</keyword>
<keyword evidence="6" id="KW-0493">Microtubule</keyword>
<evidence type="ECO:0000313" key="17">
    <source>
        <dbReference type="Proteomes" id="UP001497525"/>
    </source>
</evidence>
<dbReference type="AlphaFoldDB" id="A0AAV2T2S5"/>
<organism evidence="16 17">
    <name type="scientific">Calicophoron daubneyi</name>
    <name type="common">Rumen fluke</name>
    <name type="synonym">Paramphistomum daubneyi</name>
    <dbReference type="NCBI Taxonomy" id="300641"/>
    <lineage>
        <taxon>Eukaryota</taxon>
        <taxon>Metazoa</taxon>
        <taxon>Spiralia</taxon>
        <taxon>Lophotrochozoa</taxon>
        <taxon>Platyhelminthes</taxon>
        <taxon>Trematoda</taxon>
        <taxon>Digenea</taxon>
        <taxon>Plagiorchiida</taxon>
        <taxon>Pronocephalata</taxon>
        <taxon>Paramphistomoidea</taxon>
        <taxon>Paramphistomidae</taxon>
        <taxon>Calicophoron</taxon>
    </lineage>
</organism>
<comment type="subcellular location">
    <subcellularLocation>
        <location evidence="1">Cell projection</location>
        <location evidence="1">Cilium</location>
        <location evidence="1">Flagellum</location>
    </subcellularLocation>
    <subcellularLocation>
        <location evidence="2">Cytoplasm</location>
        <location evidence="2">Cytoskeleton</location>
    </subcellularLocation>
</comment>
<feature type="coiled-coil region" evidence="13">
    <location>
        <begin position="30"/>
        <end position="168"/>
    </location>
</feature>
<dbReference type="PANTHER" id="PTHR31543">
    <property type="entry name" value="DYNEIN REGULATORY COMPLEX SUBUNIT 4"/>
    <property type="match status" value="1"/>
</dbReference>
<protein>
    <recommendedName>
        <fullName evidence="4">Dynein regulatory complex subunit 4</fullName>
    </recommendedName>
    <alternativeName>
        <fullName evidence="12">Growth arrest-specific protein 8</fullName>
    </alternativeName>
</protein>
<evidence type="ECO:0000256" key="5">
    <source>
        <dbReference type="ARBA" id="ARBA00022490"/>
    </source>
</evidence>
<name>A0AAV2T2S5_CALDB</name>
<accession>A0AAV2T2S5</accession>
<keyword evidence="10" id="KW-0206">Cytoskeleton</keyword>
<dbReference type="GO" id="GO:0031267">
    <property type="term" value="F:small GTPase binding"/>
    <property type="evidence" value="ECO:0007669"/>
    <property type="project" value="InterPro"/>
</dbReference>
<dbReference type="Pfam" id="PF13851">
    <property type="entry name" value="GAS"/>
    <property type="match status" value="1"/>
</dbReference>
<dbReference type="GO" id="GO:0005794">
    <property type="term" value="C:Golgi apparatus"/>
    <property type="evidence" value="ECO:0007669"/>
    <property type="project" value="TreeGrafter"/>
</dbReference>
<dbReference type="GO" id="GO:0005874">
    <property type="term" value="C:microtubule"/>
    <property type="evidence" value="ECO:0007669"/>
    <property type="project" value="UniProtKB-KW"/>
</dbReference>
<evidence type="ECO:0000256" key="13">
    <source>
        <dbReference type="SAM" id="Coils"/>
    </source>
</evidence>
<feature type="region of interest" description="Disordered" evidence="14">
    <location>
        <begin position="412"/>
        <end position="435"/>
    </location>
</feature>
<keyword evidence="7" id="KW-0282">Flagellum</keyword>
<evidence type="ECO:0000256" key="10">
    <source>
        <dbReference type="ARBA" id="ARBA00023212"/>
    </source>
</evidence>
<comment type="caution">
    <text evidence="16">The sequence shown here is derived from an EMBL/GenBank/DDBJ whole genome shotgun (WGS) entry which is preliminary data.</text>
</comment>
<evidence type="ECO:0000313" key="16">
    <source>
        <dbReference type="EMBL" id="CAL5130743.1"/>
    </source>
</evidence>
<gene>
    <name evidence="16" type="ORF">CDAUBV1_LOCUS2905</name>
</gene>
<dbReference type="Proteomes" id="UP001497525">
    <property type="component" value="Unassembled WGS sequence"/>
</dbReference>
<dbReference type="InterPro" id="IPR039308">
    <property type="entry name" value="GAS8"/>
</dbReference>
<keyword evidence="9" id="KW-0969">Cilium</keyword>
<evidence type="ECO:0000256" key="11">
    <source>
        <dbReference type="ARBA" id="ARBA00023273"/>
    </source>
</evidence>